<dbReference type="Pfam" id="PF02926">
    <property type="entry name" value="THUMP"/>
    <property type="match status" value="1"/>
</dbReference>
<dbReference type="PANTHER" id="PTHR47313:SF1">
    <property type="entry name" value="RIBOSOMAL RNA LARGE SUBUNIT METHYLTRANSFERASE K_L"/>
    <property type="match status" value="1"/>
</dbReference>
<dbReference type="Gene3D" id="3.30.2130.30">
    <property type="match status" value="1"/>
</dbReference>
<evidence type="ECO:0000256" key="3">
    <source>
        <dbReference type="PROSITE-ProRule" id="PRU00529"/>
    </source>
</evidence>
<dbReference type="SUPFAM" id="SSF143437">
    <property type="entry name" value="THUMP domain-like"/>
    <property type="match status" value="1"/>
</dbReference>
<feature type="domain" description="THUMP" evidence="4">
    <location>
        <begin position="42"/>
        <end position="153"/>
    </location>
</feature>
<dbReference type="PROSITE" id="PS01261">
    <property type="entry name" value="UPF0020"/>
    <property type="match status" value="1"/>
</dbReference>
<dbReference type="CDD" id="cd11715">
    <property type="entry name" value="THUMP_AdoMetMT"/>
    <property type="match status" value="1"/>
</dbReference>
<name>A0A7J3VU36_CALS0</name>
<dbReference type="GO" id="GO:0003723">
    <property type="term" value="F:RNA binding"/>
    <property type="evidence" value="ECO:0007669"/>
    <property type="project" value="UniProtKB-UniRule"/>
</dbReference>
<evidence type="ECO:0000256" key="2">
    <source>
        <dbReference type="ARBA" id="ARBA00022679"/>
    </source>
</evidence>
<evidence type="ECO:0000313" key="5">
    <source>
        <dbReference type="EMBL" id="HHM44470.1"/>
    </source>
</evidence>
<dbReference type="InterPro" id="IPR002052">
    <property type="entry name" value="DNA_methylase_N6_adenine_CS"/>
</dbReference>
<dbReference type="AlphaFoldDB" id="A0A7J3VU36"/>
<dbReference type="GO" id="GO:0070043">
    <property type="term" value="F:rRNA (guanine-N7-)-methyltransferase activity"/>
    <property type="evidence" value="ECO:0007669"/>
    <property type="project" value="TreeGrafter"/>
</dbReference>
<dbReference type="InterPro" id="IPR000241">
    <property type="entry name" value="RlmKL-like_Mtase"/>
</dbReference>
<keyword evidence="2 5" id="KW-0808">Transferase</keyword>
<reference evidence="5" key="1">
    <citation type="journal article" date="2020" name="mSystems">
        <title>Genome- and Community-Level Interaction Insights into Carbon Utilization and Element Cycling Functions of Hydrothermarchaeota in Hydrothermal Sediment.</title>
        <authorList>
            <person name="Zhou Z."/>
            <person name="Liu Y."/>
            <person name="Xu W."/>
            <person name="Pan J."/>
            <person name="Luo Z.H."/>
            <person name="Li M."/>
        </authorList>
    </citation>
    <scope>NUCLEOTIDE SEQUENCE [LARGE SCALE GENOMIC DNA]</scope>
    <source>
        <strain evidence="5">SpSt-1074</strain>
    </source>
</reference>
<proteinExistence type="predicted"/>
<dbReference type="InterPro" id="IPR004114">
    <property type="entry name" value="THUMP_dom"/>
</dbReference>
<dbReference type="Pfam" id="PF01170">
    <property type="entry name" value="UPF0020"/>
    <property type="match status" value="1"/>
</dbReference>
<dbReference type="SMART" id="SM00981">
    <property type="entry name" value="THUMP"/>
    <property type="match status" value="1"/>
</dbReference>
<dbReference type="GO" id="GO:0008990">
    <property type="term" value="F:rRNA (guanine-N2-)-methyltransferase activity"/>
    <property type="evidence" value="ECO:0007669"/>
    <property type="project" value="TreeGrafter"/>
</dbReference>
<dbReference type="Pfam" id="PF22020">
    <property type="entry name" value="RlmL_1st"/>
    <property type="match status" value="1"/>
</dbReference>
<dbReference type="Gene3D" id="3.40.50.150">
    <property type="entry name" value="Vaccinia Virus protein VP39"/>
    <property type="match status" value="1"/>
</dbReference>
<dbReference type="PROSITE" id="PS51165">
    <property type="entry name" value="THUMP"/>
    <property type="match status" value="1"/>
</dbReference>
<dbReference type="InterPro" id="IPR029063">
    <property type="entry name" value="SAM-dependent_MTases_sf"/>
</dbReference>
<dbReference type="GO" id="GO:0008033">
    <property type="term" value="P:tRNA processing"/>
    <property type="evidence" value="ECO:0007669"/>
    <property type="project" value="UniProtKB-ARBA"/>
</dbReference>
<sequence>MRFFATTFRGLEDVAASEVSGIVGDEAEADVSKVFFTGSAEDCVKVNLASQTVNKVFLLLLKDRAESLETVESLAASVDYTDLITRGQSFAVEAERIGSHPFTSLDIAASVGRAVIESYRAATGFRLRVDLKNPDVRLYVILRGDELLLGLNTTGESLHRRFYRRGAHRAALSPTVANAVVRISGWKPGRTLLDPFCGSGTIPLEAAIYGLGMCPGARTGRLAFQKICLFDVEVAEKVREGMLRRERRGAVDVVGLDISGKALALAEESKAVFGFDCGVRFVQGDVFKLDKYITQRVDTVVCNPPFGVRMRVKDPEKFYTEAFKAVMKACPNAFLTVICNKPFKMLRALENSHYNPISLKKVLLGDMAAYVFSSVGMSVDSVFAGQRVSEQI</sequence>
<evidence type="ECO:0000259" key="4">
    <source>
        <dbReference type="PROSITE" id="PS51165"/>
    </source>
</evidence>
<dbReference type="CDD" id="cd02440">
    <property type="entry name" value="AdoMet_MTases"/>
    <property type="match status" value="1"/>
</dbReference>
<dbReference type="PANTHER" id="PTHR47313">
    <property type="entry name" value="RIBOSOMAL RNA LARGE SUBUNIT METHYLTRANSFERASE K/L"/>
    <property type="match status" value="1"/>
</dbReference>
<comment type="caution">
    <text evidence="5">The sequence shown here is derived from an EMBL/GenBank/DDBJ whole genome shotgun (WGS) entry which is preliminary data.</text>
</comment>
<accession>A0A7J3VU36</accession>
<dbReference type="EMBL" id="DRXH01000143">
    <property type="protein sequence ID" value="HHM44470.1"/>
    <property type="molecule type" value="Genomic_DNA"/>
</dbReference>
<dbReference type="SUPFAM" id="SSF53335">
    <property type="entry name" value="S-adenosyl-L-methionine-dependent methyltransferases"/>
    <property type="match status" value="1"/>
</dbReference>
<dbReference type="InterPro" id="IPR053943">
    <property type="entry name" value="RlmKL-like_Mtase_CS"/>
</dbReference>
<evidence type="ECO:0000256" key="1">
    <source>
        <dbReference type="ARBA" id="ARBA00022603"/>
    </source>
</evidence>
<gene>
    <name evidence="5" type="ORF">ENM31_04145</name>
</gene>
<protein>
    <submittedName>
        <fullName evidence="5">Methyltransferase domain-containing protein</fullName>
    </submittedName>
</protein>
<dbReference type="PROSITE" id="PS00092">
    <property type="entry name" value="N6_MTASE"/>
    <property type="match status" value="1"/>
</dbReference>
<organism evidence="5">
    <name type="scientific">Caldiarchaeum subterraneum</name>
    <dbReference type="NCBI Taxonomy" id="311458"/>
    <lineage>
        <taxon>Archaea</taxon>
        <taxon>Nitrososphaerota</taxon>
        <taxon>Candidatus Caldarchaeales</taxon>
        <taxon>Candidatus Caldarchaeaceae</taxon>
        <taxon>Candidatus Caldarchaeum</taxon>
    </lineage>
</organism>
<keyword evidence="3" id="KW-0694">RNA-binding</keyword>
<keyword evidence="1 5" id="KW-0489">Methyltransferase</keyword>
<dbReference type="InterPro" id="IPR054170">
    <property type="entry name" value="RlmL_1st"/>
</dbReference>